<dbReference type="Gramene" id="KQL23806">
    <property type="protein sequence ID" value="KQL23806"/>
    <property type="gene ID" value="SETIT_033440mg"/>
</dbReference>
<sequence length="40" mass="4589">MQEPKHMVMTHVAMCVEGVEWESKQTLILLSNDASNLKFI</sequence>
<dbReference type="EMBL" id="AGNK02000935">
    <property type="status" value="NOT_ANNOTATED_CDS"/>
    <property type="molecule type" value="Genomic_DNA"/>
</dbReference>
<proteinExistence type="predicted"/>
<protein>
    <submittedName>
        <fullName evidence="1">Uncharacterized protein</fullName>
    </submittedName>
</protein>
<dbReference type="EnsemblPlants" id="KQL23806">
    <property type="protein sequence ID" value="KQL23806"/>
    <property type="gene ID" value="SETIT_033440mg"/>
</dbReference>
<reference evidence="2" key="1">
    <citation type="journal article" date="2012" name="Nat. Biotechnol.">
        <title>Reference genome sequence of the model plant Setaria.</title>
        <authorList>
            <person name="Bennetzen J.L."/>
            <person name="Schmutz J."/>
            <person name="Wang H."/>
            <person name="Percifield R."/>
            <person name="Hawkins J."/>
            <person name="Pontaroli A.C."/>
            <person name="Estep M."/>
            <person name="Feng L."/>
            <person name="Vaughn J.N."/>
            <person name="Grimwood J."/>
            <person name="Jenkins J."/>
            <person name="Barry K."/>
            <person name="Lindquist E."/>
            <person name="Hellsten U."/>
            <person name="Deshpande S."/>
            <person name="Wang X."/>
            <person name="Wu X."/>
            <person name="Mitros T."/>
            <person name="Triplett J."/>
            <person name="Yang X."/>
            <person name="Ye C.Y."/>
            <person name="Mauro-Herrera M."/>
            <person name="Wang L."/>
            <person name="Li P."/>
            <person name="Sharma M."/>
            <person name="Sharma R."/>
            <person name="Ronald P.C."/>
            <person name="Panaud O."/>
            <person name="Kellogg E.A."/>
            <person name="Brutnell T.P."/>
            <person name="Doust A.N."/>
            <person name="Tuskan G.A."/>
            <person name="Rokhsar D."/>
            <person name="Devos K.M."/>
        </authorList>
    </citation>
    <scope>NUCLEOTIDE SEQUENCE [LARGE SCALE GENOMIC DNA]</scope>
    <source>
        <strain evidence="2">cv. Yugu1</strain>
    </source>
</reference>
<dbReference type="InParanoid" id="K4A3I7"/>
<evidence type="ECO:0000313" key="2">
    <source>
        <dbReference type="Proteomes" id="UP000004995"/>
    </source>
</evidence>
<name>K4A3I7_SETIT</name>
<organism evidence="1 2">
    <name type="scientific">Setaria italica</name>
    <name type="common">Foxtail millet</name>
    <name type="synonym">Panicum italicum</name>
    <dbReference type="NCBI Taxonomy" id="4555"/>
    <lineage>
        <taxon>Eukaryota</taxon>
        <taxon>Viridiplantae</taxon>
        <taxon>Streptophyta</taxon>
        <taxon>Embryophyta</taxon>
        <taxon>Tracheophyta</taxon>
        <taxon>Spermatophyta</taxon>
        <taxon>Magnoliopsida</taxon>
        <taxon>Liliopsida</taxon>
        <taxon>Poales</taxon>
        <taxon>Poaceae</taxon>
        <taxon>PACMAD clade</taxon>
        <taxon>Panicoideae</taxon>
        <taxon>Panicodae</taxon>
        <taxon>Paniceae</taxon>
        <taxon>Cenchrinae</taxon>
        <taxon>Setaria</taxon>
    </lineage>
</organism>
<dbReference type="AlphaFoldDB" id="K4A3I7"/>
<evidence type="ECO:0000313" key="1">
    <source>
        <dbReference type="EnsemblPlants" id="KQL23806"/>
    </source>
</evidence>
<accession>K4A3I7</accession>
<dbReference type="HOGENOM" id="CLU_3300291_0_0_1"/>
<keyword evidence="2" id="KW-1185">Reference proteome</keyword>
<dbReference type="Proteomes" id="UP000004995">
    <property type="component" value="Unassembled WGS sequence"/>
</dbReference>
<reference evidence="1" key="2">
    <citation type="submission" date="2018-08" db="UniProtKB">
        <authorList>
            <consortium name="EnsemblPlants"/>
        </authorList>
    </citation>
    <scope>IDENTIFICATION</scope>
    <source>
        <strain evidence="1">Yugu1</strain>
    </source>
</reference>